<dbReference type="AlphaFoldDB" id="A0A1I4PH26"/>
<dbReference type="STRING" id="195064.SAMN05421721_101263"/>
<name>A0A1I4PH26_ECTMO</name>
<keyword evidence="3" id="KW-0031">Aminopeptidase</keyword>
<evidence type="ECO:0000256" key="1">
    <source>
        <dbReference type="SAM" id="Phobius"/>
    </source>
</evidence>
<proteinExistence type="predicted"/>
<keyword evidence="3" id="KW-0378">Hydrolase</keyword>
<evidence type="ECO:0000313" key="4">
    <source>
        <dbReference type="Proteomes" id="UP000199556"/>
    </source>
</evidence>
<evidence type="ECO:0000313" key="3">
    <source>
        <dbReference type="EMBL" id="SFM26713.1"/>
    </source>
</evidence>
<protein>
    <submittedName>
        <fullName evidence="3">Serine aminopeptidase, S33</fullName>
    </submittedName>
</protein>
<dbReference type="OrthoDB" id="4269629at2"/>
<keyword evidence="1" id="KW-0812">Transmembrane</keyword>
<keyword evidence="1" id="KW-0472">Membrane</keyword>
<dbReference type="GO" id="GO:0004177">
    <property type="term" value="F:aminopeptidase activity"/>
    <property type="evidence" value="ECO:0007669"/>
    <property type="project" value="UniProtKB-KW"/>
</dbReference>
<dbReference type="Proteomes" id="UP000199556">
    <property type="component" value="Unassembled WGS sequence"/>
</dbReference>
<accession>A0A1I4PH26</accession>
<dbReference type="SUPFAM" id="SSF53474">
    <property type="entry name" value="alpha/beta-Hydrolases"/>
    <property type="match status" value="1"/>
</dbReference>
<keyword evidence="3" id="KW-0645">Protease</keyword>
<dbReference type="Pfam" id="PF12146">
    <property type="entry name" value="Hydrolase_4"/>
    <property type="match status" value="1"/>
</dbReference>
<sequence>MNWGWMILAMMAVFILLGIGLRSWLLRAFRIRHREWVDAPERLGLHGDPVWVPGRHGRRLYARYHLPHPGAPVVVMVHGWGANGSHLLFMVPRILEWGLNAVVFDARCHGRSEDDGFASLPRFAEDAEAVLADLRGRGWGNFILLGHSVGAGAALLAASRTPDLRAVISLAAFSHPEPVMDQWLRQRGIPVWPMGWFIKRAVEWFIGHRFDAIAPRTTIARIRVPVLLVHGLEDTVVPPWHGRVLARARPGTRLMGLLGVGHNDPEGFAAHGEAILRWLHAHGGCGGEMHPPESSHAAGTR</sequence>
<organism evidence="3 4">
    <name type="scientific">Ectothiorhodospira mobilis</name>
    <dbReference type="NCBI Taxonomy" id="195064"/>
    <lineage>
        <taxon>Bacteria</taxon>
        <taxon>Pseudomonadati</taxon>
        <taxon>Pseudomonadota</taxon>
        <taxon>Gammaproteobacteria</taxon>
        <taxon>Chromatiales</taxon>
        <taxon>Ectothiorhodospiraceae</taxon>
        <taxon>Ectothiorhodospira</taxon>
    </lineage>
</organism>
<reference evidence="3 4" key="1">
    <citation type="submission" date="2016-10" db="EMBL/GenBank/DDBJ databases">
        <authorList>
            <person name="de Groot N.N."/>
        </authorList>
    </citation>
    <scope>NUCLEOTIDE SEQUENCE [LARGE SCALE GENOMIC DNA]</scope>
    <source>
        <strain evidence="3 4">DSM 4180</strain>
    </source>
</reference>
<dbReference type="PANTHER" id="PTHR43433:SF1">
    <property type="entry name" value="BLL5160 PROTEIN"/>
    <property type="match status" value="1"/>
</dbReference>
<feature type="domain" description="Serine aminopeptidase S33" evidence="2">
    <location>
        <begin position="73"/>
        <end position="186"/>
    </location>
</feature>
<dbReference type="InterPro" id="IPR029058">
    <property type="entry name" value="AB_hydrolase_fold"/>
</dbReference>
<dbReference type="PANTHER" id="PTHR43433">
    <property type="entry name" value="HYDROLASE, ALPHA/BETA FOLD FAMILY PROTEIN"/>
    <property type="match status" value="1"/>
</dbReference>
<feature type="transmembrane region" description="Helical" evidence="1">
    <location>
        <begin position="6"/>
        <end position="25"/>
    </location>
</feature>
<keyword evidence="4" id="KW-1185">Reference proteome</keyword>
<dbReference type="InterPro" id="IPR050471">
    <property type="entry name" value="AB_hydrolase"/>
</dbReference>
<keyword evidence="1" id="KW-1133">Transmembrane helix</keyword>
<dbReference type="EMBL" id="FOUO01000001">
    <property type="protein sequence ID" value="SFM26713.1"/>
    <property type="molecule type" value="Genomic_DNA"/>
</dbReference>
<gene>
    <name evidence="3" type="ORF">SAMN05421721_101263</name>
</gene>
<dbReference type="Gene3D" id="3.40.50.1820">
    <property type="entry name" value="alpha/beta hydrolase"/>
    <property type="match status" value="1"/>
</dbReference>
<evidence type="ECO:0000259" key="2">
    <source>
        <dbReference type="Pfam" id="PF12146"/>
    </source>
</evidence>
<dbReference type="InterPro" id="IPR022742">
    <property type="entry name" value="Hydrolase_4"/>
</dbReference>